<evidence type="ECO:0000256" key="3">
    <source>
        <dbReference type="ARBA" id="ARBA00023125"/>
    </source>
</evidence>
<dbReference type="Gene3D" id="1.10.10.10">
    <property type="entry name" value="Winged helix-like DNA-binding domain superfamily/Winged helix DNA-binding domain"/>
    <property type="match status" value="1"/>
</dbReference>
<dbReference type="PANTHER" id="PTHR30579">
    <property type="entry name" value="TRANSCRIPTIONAL REGULATOR"/>
    <property type="match status" value="1"/>
</dbReference>
<evidence type="ECO:0000256" key="1">
    <source>
        <dbReference type="ARBA" id="ARBA00009437"/>
    </source>
</evidence>
<dbReference type="Pfam" id="PF03466">
    <property type="entry name" value="LysR_substrate"/>
    <property type="match status" value="1"/>
</dbReference>
<dbReference type="PROSITE" id="PS50931">
    <property type="entry name" value="HTH_LYSR"/>
    <property type="match status" value="1"/>
</dbReference>
<dbReference type="SUPFAM" id="SSF53850">
    <property type="entry name" value="Periplasmic binding protein-like II"/>
    <property type="match status" value="1"/>
</dbReference>
<dbReference type="InterPro" id="IPR005119">
    <property type="entry name" value="LysR_subst-bd"/>
</dbReference>
<dbReference type="Gene3D" id="3.40.190.10">
    <property type="entry name" value="Periplasmic binding protein-like II"/>
    <property type="match status" value="2"/>
</dbReference>
<dbReference type="InterPro" id="IPR036390">
    <property type="entry name" value="WH_DNA-bd_sf"/>
</dbReference>
<dbReference type="GO" id="GO:0003700">
    <property type="term" value="F:DNA-binding transcription factor activity"/>
    <property type="evidence" value="ECO:0007669"/>
    <property type="project" value="InterPro"/>
</dbReference>
<name>A0A1D8K4C2_9GAMM</name>
<dbReference type="PANTHER" id="PTHR30579:SF7">
    <property type="entry name" value="HTH-TYPE TRANSCRIPTIONAL REGULATOR LRHA-RELATED"/>
    <property type="match status" value="1"/>
</dbReference>
<dbReference type="GO" id="GO:0003677">
    <property type="term" value="F:DNA binding"/>
    <property type="evidence" value="ECO:0007669"/>
    <property type="project" value="UniProtKB-KW"/>
</dbReference>
<proteinExistence type="inferred from homology"/>
<keyword evidence="3" id="KW-0238">DNA-binding</keyword>
<dbReference type="InterPro" id="IPR000847">
    <property type="entry name" value="LysR_HTH_N"/>
</dbReference>
<dbReference type="PRINTS" id="PR00039">
    <property type="entry name" value="HTHLYSR"/>
</dbReference>
<accession>A0A1D8K4C2</accession>
<evidence type="ECO:0000313" key="7">
    <source>
        <dbReference type="Proteomes" id="UP000095342"/>
    </source>
</evidence>
<comment type="similarity">
    <text evidence="1">Belongs to the LysR transcriptional regulatory family.</text>
</comment>
<dbReference type="SUPFAM" id="SSF46785">
    <property type="entry name" value="Winged helix' DNA-binding domain"/>
    <property type="match status" value="1"/>
</dbReference>
<feature type="domain" description="HTH lysR-type" evidence="5">
    <location>
        <begin position="21"/>
        <end position="78"/>
    </location>
</feature>
<dbReference type="FunFam" id="1.10.10.10:FF:000001">
    <property type="entry name" value="LysR family transcriptional regulator"/>
    <property type="match status" value="1"/>
</dbReference>
<dbReference type="EMBL" id="CP017448">
    <property type="protein sequence ID" value="AOV15811.1"/>
    <property type="molecule type" value="Genomic_DNA"/>
</dbReference>
<dbReference type="RefSeq" id="WP_070071411.1">
    <property type="nucleotide sequence ID" value="NZ_CP017448.1"/>
</dbReference>
<dbReference type="KEGG" id="aaeo:BJI67_00895"/>
<evidence type="ECO:0000256" key="4">
    <source>
        <dbReference type="ARBA" id="ARBA00023163"/>
    </source>
</evidence>
<organism evidence="6 7">
    <name type="scientific">Acidihalobacter aeolianus</name>
    <dbReference type="NCBI Taxonomy" id="2792603"/>
    <lineage>
        <taxon>Bacteria</taxon>
        <taxon>Pseudomonadati</taxon>
        <taxon>Pseudomonadota</taxon>
        <taxon>Gammaproteobacteria</taxon>
        <taxon>Chromatiales</taxon>
        <taxon>Ectothiorhodospiraceae</taxon>
        <taxon>Acidihalobacter</taxon>
    </lineage>
</organism>
<dbReference type="Proteomes" id="UP000095342">
    <property type="component" value="Chromosome"/>
</dbReference>
<keyword evidence="2" id="KW-0805">Transcription regulation</keyword>
<evidence type="ECO:0000259" key="5">
    <source>
        <dbReference type="PROSITE" id="PS50931"/>
    </source>
</evidence>
<protein>
    <submittedName>
        <fullName evidence="6">LysR family transcriptional regulator</fullName>
    </submittedName>
</protein>
<dbReference type="InterPro" id="IPR050176">
    <property type="entry name" value="LTTR"/>
</dbReference>
<keyword evidence="7" id="KW-1185">Reference proteome</keyword>
<gene>
    <name evidence="6" type="ORF">BJI67_00895</name>
</gene>
<evidence type="ECO:0000256" key="2">
    <source>
        <dbReference type="ARBA" id="ARBA00023015"/>
    </source>
</evidence>
<dbReference type="AlphaFoldDB" id="A0A1D8K4C2"/>
<reference evidence="6 7" key="1">
    <citation type="submission" date="2016-09" db="EMBL/GenBank/DDBJ databases">
        <title>Acidihalobacter prosperus V6 (DSM14174).</title>
        <authorList>
            <person name="Khaleque H.N."/>
            <person name="Ramsay J.P."/>
            <person name="Murphy R.J.T."/>
            <person name="Kaksonen A.H."/>
            <person name="Boxall N.J."/>
            <person name="Watkin E.L.J."/>
        </authorList>
    </citation>
    <scope>NUCLEOTIDE SEQUENCE [LARGE SCALE GENOMIC DNA]</scope>
    <source>
        <strain evidence="6 7">V6</strain>
    </source>
</reference>
<dbReference type="Pfam" id="PF00126">
    <property type="entry name" value="HTH_1"/>
    <property type="match status" value="1"/>
</dbReference>
<sequence length="305" mass="33008">MALPLKPDSDRIEERSAMPLLDTDVLQSFVTIAETGSFTRAARQVFRTPSALSMQIKRLEETLGKSLFVREARRVSLTPEGELLLGYGRRLLRLNEEAVSQFLAPTLEGRVRFGTPDDVGTRILPGVLAQFARSHPAVEVDVTMGASLELLSQLDKGELDLILVTADGNGELSGRGEVVHSEPLVWASREGGVASQRTPIPLALANHGCVWRKAALSALDRAGLLYRIAYTSEHCAGQEAAMLADLAVAPFPASLVRAPLKRVGHEAGLPPLSEYQIRLIPRAGCGQASEALAGHITHQFQALRR</sequence>
<evidence type="ECO:0000313" key="6">
    <source>
        <dbReference type="EMBL" id="AOV15811.1"/>
    </source>
</evidence>
<keyword evidence="4" id="KW-0804">Transcription</keyword>
<dbReference type="InterPro" id="IPR036388">
    <property type="entry name" value="WH-like_DNA-bd_sf"/>
</dbReference>